<evidence type="ECO:0000259" key="1">
    <source>
        <dbReference type="Pfam" id="PF13460"/>
    </source>
</evidence>
<dbReference type="Proteomes" id="UP001321741">
    <property type="component" value="Chromosome"/>
</dbReference>
<accession>A0ABN6SLN3</accession>
<sequence length="214" mass="24005">MNLLILAANGQIAQLVEQRISQEPKFKEVHLTLGLRNRRRLIDLQDRARILEVNLLSAPDVDSAVAGQDLVFVGMVDHSPDNVITHNVIEAMTKHDVQRVIFSNILGIYNEVGGEFGRWNYKQVLPGLQEAIHSDQLLADSGLKYTTLRLPWLNDRAEVKYTITTRDQPYYGVSGSRQSMADVVLQIIANPSLFVNESIGIADPDTEGEKRPVY</sequence>
<dbReference type="PANTHER" id="PTHR43355">
    <property type="entry name" value="FLAVIN REDUCTASE (NADPH)"/>
    <property type="match status" value="1"/>
</dbReference>
<dbReference type="InterPro" id="IPR036291">
    <property type="entry name" value="NAD(P)-bd_dom_sf"/>
</dbReference>
<gene>
    <name evidence="2" type="ORF">KIM322_00630</name>
</gene>
<dbReference type="InterPro" id="IPR051606">
    <property type="entry name" value="Polyketide_Oxido-like"/>
</dbReference>
<organism evidence="2 3">
    <name type="scientific">Lactobacillus xylocopicola</name>
    <dbReference type="NCBI Taxonomy" id="2976676"/>
    <lineage>
        <taxon>Bacteria</taxon>
        <taxon>Bacillati</taxon>
        <taxon>Bacillota</taxon>
        <taxon>Bacilli</taxon>
        <taxon>Lactobacillales</taxon>
        <taxon>Lactobacillaceae</taxon>
        <taxon>Lactobacillus</taxon>
    </lineage>
</organism>
<dbReference type="Pfam" id="PF13460">
    <property type="entry name" value="NAD_binding_10"/>
    <property type="match status" value="1"/>
</dbReference>
<dbReference type="PANTHER" id="PTHR43355:SF2">
    <property type="entry name" value="FLAVIN REDUCTASE (NADPH)"/>
    <property type="match status" value="1"/>
</dbReference>
<evidence type="ECO:0000313" key="2">
    <source>
        <dbReference type="EMBL" id="BDR59802.1"/>
    </source>
</evidence>
<evidence type="ECO:0000313" key="3">
    <source>
        <dbReference type="Proteomes" id="UP001321741"/>
    </source>
</evidence>
<proteinExistence type="predicted"/>
<dbReference type="RefSeq" id="WP_317637531.1">
    <property type="nucleotide sequence ID" value="NZ_AP026803.1"/>
</dbReference>
<keyword evidence="3" id="KW-1185">Reference proteome</keyword>
<feature type="domain" description="NAD(P)-binding" evidence="1">
    <location>
        <begin position="8"/>
        <end position="191"/>
    </location>
</feature>
<dbReference type="SUPFAM" id="SSF51735">
    <property type="entry name" value="NAD(P)-binding Rossmann-fold domains"/>
    <property type="match status" value="1"/>
</dbReference>
<dbReference type="InterPro" id="IPR016040">
    <property type="entry name" value="NAD(P)-bd_dom"/>
</dbReference>
<reference evidence="2 3" key="1">
    <citation type="journal article" date="2023" name="Microbiol. Spectr.">
        <title>Symbiosis of Carpenter Bees with Uncharacterized Lactic Acid Bacteria Showing NAD Auxotrophy.</title>
        <authorList>
            <person name="Kawasaki S."/>
            <person name="Ozawa K."/>
            <person name="Mori T."/>
            <person name="Yamamoto A."/>
            <person name="Ito M."/>
            <person name="Ohkuma M."/>
            <person name="Sakamoto M."/>
            <person name="Matsutani M."/>
        </authorList>
    </citation>
    <scope>NUCLEOTIDE SEQUENCE [LARGE SCALE GENOMIC DNA]</scope>
    <source>
        <strain evidence="2 3">Kim32-2</strain>
    </source>
</reference>
<dbReference type="EMBL" id="AP026803">
    <property type="protein sequence ID" value="BDR59802.1"/>
    <property type="molecule type" value="Genomic_DNA"/>
</dbReference>
<dbReference type="Gene3D" id="3.40.50.720">
    <property type="entry name" value="NAD(P)-binding Rossmann-like Domain"/>
    <property type="match status" value="1"/>
</dbReference>
<name>A0ABN6SLN3_9LACO</name>
<protein>
    <submittedName>
        <fullName evidence="2">Saccharopine dehydrogenase</fullName>
    </submittedName>
</protein>